<protein>
    <submittedName>
        <fullName evidence="1">Uncharacterized protein</fullName>
    </submittedName>
</protein>
<keyword evidence="2" id="KW-1185">Reference proteome</keyword>
<proteinExistence type="predicted"/>
<name>A0A8K0NQX9_9TREE</name>
<sequence length="315" mass="36371">MRRIFRTSLPNLSMVTRTCSHCHPSAREFADRPVMRELPWPVQECRLNGRNVVTGRYGHLKTFYSGLSANPDEFGALVQYISVHHKVYERKYQEYIIMHVVLQEHGYLIQLERFEHNGGITSERVLWQRATPAGLNRMMIAATFRMEVASRLELGKAIEMAVAVSAASDSRMWARAILYRQHLAVPSCPVEWREPAYDMTFPTCIAIDDSSRLREILLSADFGMTVLNEREKQAKGYLSDLVDKAFNFVRKVGLAVDDNIEWYFMIQAEMPTCNSKWYRENHLIRIPIYELEAGYLSSVLPSLRPYLGEEQHCAS</sequence>
<organism evidence="1 2">
    <name type="scientific">Filobasidium floriforme</name>
    <dbReference type="NCBI Taxonomy" id="5210"/>
    <lineage>
        <taxon>Eukaryota</taxon>
        <taxon>Fungi</taxon>
        <taxon>Dikarya</taxon>
        <taxon>Basidiomycota</taxon>
        <taxon>Agaricomycotina</taxon>
        <taxon>Tremellomycetes</taxon>
        <taxon>Filobasidiales</taxon>
        <taxon>Filobasidiaceae</taxon>
        <taxon>Filobasidium</taxon>
    </lineage>
</organism>
<dbReference type="Proteomes" id="UP000812966">
    <property type="component" value="Unassembled WGS sequence"/>
</dbReference>
<dbReference type="EMBL" id="JABELV010000060">
    <property type="protein sequence ID" value="KAG7544281.1"/>
    <property type="molecule type" value="Genomic_DNA"/>
</dbReference>
<evidence type="ECO:0000313" key="2">
    <source>
        <dbReference type="Proteomes" id="UP000812966"/>
    </source>
</evidence>
<dbReference type="AlphaFoldDB" id="A0A8K0NQX9"/>
<comment type="caution">
    <text evidence="1">The sequence shown here is derived from an EMBL/GenBank/DDBJ whole genome shotgun (WGS) entry which is preliminary data.</text>
</comment>
<evidence type="ECO:0000313" key="1">
    <source>
        <dbReference type="EMBL" id="KAG7544281.1"/>
    </source>
</evidence>
<gene>
    <name evidence="1" type="ORF">FFLO_03320</name>
</gene>
<reference evidence="1" key="1">
    <citation type="submission" date="2020-04" db="EMBL/GenBank/DDBJ databases">
        <title>Analysis of mating type loci in Filobasidium floriforme.</title>
        <authorList>
            <person name="Nowrousian M."/>
        </authorList>
    </citation>
    <scope>NUCLEOTIDE SEQUENCE</scope>
    <source>
        <strain evidence="1">CBS 6242</strain>
    </source>
</reference>
<accession>A0A8K0NQX9</accession>